<evidence type="ECO:0000256" key="6">
    <source>
        <dbReference type="SAM" id="Phobius"/>
    </source>
</evidence>
<dbReference type="EMBL" id="PFBG01000013">
    <property type="protein sequence ID" value="PIR86023.1"/>
    <property type="molecule type" value="Genomic_DNA"/>
</dbReference>
<protein>
    <recommendedName>
        <fullName evidence="9">AI-2E family transporter</fullName>
    </recommendedName>
</protein>
<evidence type="ECO:0008006" key="9">
    <source>
        <dbReference type="Google" id="ProtNLM"/>
    </source>
</evidence>
<feature type="transmembrane region" description="Helical" evidence="6">
    <location>
        <begin position="30"/>
        <end position="48"/>
    </location>
</feature>
<keyword evidence="4 6" id="KW-1133">Transmembrane helix</keyword>
<dbReference type="PANTHER" id="PTHR21716:SF4">
    <property type="entry name" value="TRANSMEMBRANE PROTEIN 245"/>
    <property type="match status" value="1"/>
</dbReference>
<evidence type="ECO:0000256" key="2">
    <source>
        <dbReference type="ARBA" id="ARBA00009773"/>
    </source>
</evidence>
<sequence>MLLNRVVEYVFFFGLMGIVGYLLWQMMSPFITALALAAVIVTISYPIYGKVLAYTPKRNPTAAALISTFLVIIVFVLPLFWITSMLVSEAISIYRILDGNQFSLSDTLNDFENVLQNLIPGLQIDLANYMQQGAQWFAGNLGAIFVGTASTLFSFFIAVFGCFYFFRDGEKFTNKLIEISPLADMEDGLILRRMGSAVRGVATGTVLVAIIQGVSAAIGFSVFGFDRAILFGVIVAITALVPGVGPSVVFVPAAIYSFVFGDYVTGIGLLVWFLVAVSFLDNILGPYLVSRSHPMHPFLILLSVLGGLALFGPIGFVVGPVITSVFIVLLEIYSQHVANADGRV</sequence>
<feature type="transmembrane region" description="Helical" evidence="6">
    <location>
        <begin position="143"/>
        <end position="166"/>
    </location>
</feature>
<proteinExistence type="inferred from homology"/>
<evidence type="ECO:0000256" key="1">
    <source>
        <dbReference type="ARBA" id="ARBA00004141"/>
    </source>
</evidence>
<name>A0A2H0UHY4_9BACT</name>
<organism evidence="7 8">
    <name type="scientific">Candidatus Kaiserbacteria bacterium CG10_big_fil_rev_8_21_14_0_10_44_10</name>
    <dbReference type="NCBI Taxonomy" id="1974606"/>
    <lineage>
        <taxon>Bacteria</taxon>
        <taxon>Candidatus Kaiseribacteriota</taxon>
    </lineage>
</organism>
<feature type="transmembrane region" description="Helical" evidence="6">
    <location>
        <begin position="7"/>
        <end position="24"/>
    </location>
</feature>
<evidence type="ECO:0000256" key="5">
    <source>
        <dbReference type="ARBA" id="ARBA00023136"/>
    </source>
</evidence>
<evidence type="ECO:0000256" key="3">
    <source>
        <dbReference type="ARBA" id="ARBA00022692"/>
    </source>
</evidence>
<dbReference type="InterPro" id="IPR002549">
    <property type="entry name" value="AI-2E-like"/>
</dbReference>
<accession>A0A2H0UHY4</accession>
<dbReference type="Pfam" id="PF01594">
    <property type="entry name" value="AI-2E_transport"/>
    <property type="match status" value="1"/>
</dbReference>
<dbReference type="Proteomes" id="UP000229612">
    <property type="component" value="Unassembled WGS sequence"/>
</dbReference>
<comment type="caution">
    <text evidence="7">The sequence shown here is derived from an EMBL/GenBank/DDBJ whole genome shotgun (WGS) entry which is preliminary data.</text>
</comment>
<reference evidence="8" key="1">
    <citation type="submission" date="2017-09" db="EMBL/GenBank/DDBJ databases">
        <title>Depth-based differentiation of microbial function through sediment-hosted aquifers and enrichment of novel symbionts in the deep terrestrial subsurface.</title>
        <authorList>
            <person name="Probst A.J."/>
            <person name="Ladd B."/>
            <person name="Jarett J.K."/>
            <person name="Geller-Mcgrath D.E."/>
            <person name="Sieber C.M.K."/>
            <person name="Emerson J.B."/>
            <person name="Anantharaman K."/>
            <person name="Thomas B.C."/>
            <person name="Malmstrom R."/>
            <person name="Stieglmeier M."/>
            <person name="Klingl A."/>
            <person name="Woyke T."/>
            <person name="Ryan C.M."/>
            <person name="Banfield J.F."/>
        </authorList>
    </citation>
    <scope>NUCLEOTIDE SEQUENCE [LARGE SCALE GENOMIC DNA]</scope>
</reference>
<evidence type="ECO:0000313" key="7">
    <source>
        <dbReference type="EMBL" id="PIR86023.1"/>
    </source>
</evidence>
<feature type="transmembrane region" description="Helical" evidence="6">
    <location>
        <begin position="60"/>
        <end position="82"/>
    </location>
</feature>
<dbReference type="GO" id="GO:0016020">
    <property type="term" value="C:membrane"/>
    <property type="evidence" value="ECO:0007669"/>
    <property type="project" value="UniProtKB-SubCell"/>
</dbReference>
<comment type="subcellular location">
    <subcellularLocation>
        <location evidence="1">Membrane</location>
        <topology evidence="1">Multi-pass membrane protein</topology>
    </subcellularLocation>
</comment>
<dbReference type="AlphaFoldDB" id="A0A2H0UHY4"/>
<keyword evidence="5 6" id="KW-0472">Membrane</keyword>
<evidence type="ECO:0000256" key="4">
    <source>
        <dbReference type="ARBA" id="ARBA00022989"/>
    </source>
</evidence>
<comment type="similarity">
    <text evidence="2">Belongs to the autoinducer-2 exporter (AI-2E) (TC 2.A.86) family.</text>
</comment>
<feature type="transmembrane region" description="Helical" evidence="6">
    <location>
        <begin position="263"/>
        <end position="280"/>
    </location>
</feature>
<evidence type="ECO:0000313" key="8">
    <source>
        <dbReference type="Proteomes" id="UP000229612"/>
    </source>
</evidence>
<feature type="transmembrane region" description="Helical" evidence="6">
    <location>
        <begin position="201"/>
        <end position="223"/>
    </location>
</feature>
<keyword evidence="3 6" id="KW-0812">Transmembrane</keyword>
<dbReference type="PANTHER" id="PTHR21716">
    <property type="entry name" value="TRANSMEMBRANE PROTEIN"/>
    <property type="match status" value="1"/>
</dbReference>
<feature type="transmembrane region" description="Helical" evidence="6">
    <location>
        <begin position="300"/>
        <end position="333"/>
    </location>
</feature>
<gene>
    <name evidence="7" type="ORF">COU14_01260</name>
</gene>
<feature type="transmembrane region" description="Helical" evidence="6">
    <location>
        <begin position="229"/>
        <end position="251"/>
    </location>
</feature>